<sequence>MRARDLMTTSLVTIPPDAPVEAVARVLSDRGISGAPVVDSSGRLLGMVTEGDLIRRLAAVEDRPKSWFVGLFQSAEAQAARYARTRGRKARDVMTTDLVTVTEDTPVEHIAHLIEEKNIRRVPVVRDGKLVGVVSRADLLRALVAPPQSISAEAPDSRIRVQLVQAMREQPWVDTYFIFPEVKDGIVTFYGFCRSETVKQGLRVLAEGVPGVKEVRFETEAAPAYIVGAP</sequence>
<dbReference type="InterPro" id="IPR007055">
    <property type="entry name" value="BON_dom"/>
</dbReference>
<dbReference type="PIRSF" id="PIRSF036990">
    <property type="entry name" value="UCP036990_CBS_BON"/>
    <property type="match status" value="1"/>
</dbReference>
<comment type="caution">
    <text evidence="5">The sequence shown here is derived from an EMBL/GenBank/DDBJ whole genome shotgun (WGS) entry which is preliminary data.</text>
</comment>
<dbReference type="Pfam" id="PF00571">
    <property type="entry name" value="CBS"/>
    <property type="match status" value="2"/>
</dbReference>
<evidence type="ECO:0000313" key="6">
    <source>
        <dbReference type="Proteomes" id="UP000597507"/>
    </source>
</evidence>
<dbReference type="CDD" id="cd04586">
    <property type="entry name" value="CBS_pair_BON_assoc"/>
    <property type="match status" value="1"/>
</dbReference>
<dbReference type="GO" id="GO:0016301">
    <property type="term" value="F:kinase activity"/>
    <property type="evidence" value="ECO:0007669"/>
    <property type="project" value="UniProtKB-KW"/>
</dbReference>
<evidence type="ECO:0000256" key="2">
    <source>
        <dbReference type="PROSITE-ProRule" id="PRU00703"/>
    </source>
</evidence>
<evidence type="ECO:0000313" key="5">
    <source>
        <dbReference type="EMBL" id="GGG29800.1"/>
    </source>
</evidence>
<proteinExistence type="predicted"/>
<dbReference type="PROSITE" id="PS51371">
    <property type="entry name" value="CBS"/>
    <property type="match status" value="2"/>
</dbReference>
<dbReference type="Proteomes" id="UP000597507">
    <property type="component" value="Unassembled WGS sequence"/>
</dbReference>
<dbReference type="PANTHER" id="PTHR43080:SF26">
    <property type="entry name" value="REGULATORY PROTEIN"/>
    <property type="match status" value="1"/>
</dbReference>
<keyword evidence="6" id="KW-1185">Reference proteome</keyword>
<feature type="domain" description="BON" evidence="3">
    <location>
        <begin position="155"/>
        <end position="223"/>
    </location>
</feature>
<dbReference type="InterPro" id="IPR017080">
    <property type="entry name" value="UCP036990_CBS_BON"/>
</dbReference>
<evidence type="ECO:0000259" key="4">
    <source>
        <dbReference type="PROSITE" id="PS51371"/>
    </source>
</evidence>
<name>A0A8J2ZAX8_9PROT</name>
<dbReference type="SUPFAM" id="SSF54631">
    <property type="entry name" value="CBS-domain pair"/>
    <property type="match status" value="1"/>
</dbReference>
<dbReference type="Gene3D" id="3.10.580.10">
    <property type="entry name" value="CBS-domain"/>
    <property type="match status" value="1"/>
</dbReference>
<dbReference type="PROSITE" id="PS50914">
    <property type="entry name" value="BON"/>
    <property type="match status" value="1"/>
</dbReference>
<dbReference type="InterPro" id="IPR000644">
    <property type="entry name" value="CBS_dom"/>
</dbReference>
<dbReference type="Pfam" id="PF04972">
    <property type="entry name" value="BON"/>
    <property type="match status" value="1"/>
</dbReference>
<reference evidence="5 6" key="1">
    <citation type="journal article" date="2014" name="Int. J. Syst. Evol. Microbiol.">
        <title>Complete genome sequence of Corynebacterium casei LMG S-19264T (=DSM 44701T), isolated from a smear-ripened cheese.</title>
        <authorList>
            <consortium name="US DOE Joint Genome Institute (JGI-PGF)"/>
            <person name="Walter F."/>
            <person name="Albersmeier A."/>
            <person name="Kalinowski J."/>
            <person name="Ruckert C."/>
        </authorList>
    </citation>
    <scope>NUCLEOTIDE SEQUENCE [LARGE SCALE GENOMIC DNA]</scope>
    <source>
        <strain evidence="5 6">CGMCC 1.16330</strain>
    </source>
</reference>
<dbReference type="InterPro" id="IPR046342">
    <property type="entry name" value="CBS_dom_sf"/>
</dbReference>
<keyword evidence="5" id="KW-0418">Kinase</keyword>
<accession>A0A8J2ZAX8</accession>
<organism evidence="5 6">
    <name type="scientific">Caldovatus sediminis</name>
    <dbReference type="NCBI Taxonomy" id="2041189"/>
    <lineage>
        <taxon>Bacteria</taxon>
        <taxon>Pseudomonadati</taxon>
        <taxon>Pseudomonadota</taxon>
        <taxon>Alphaproteobacteria</taxon>
        <taxon>Acetobacterales</taxon>
        <taxon>Roseomonadaceae</taxon>
        <taxon>Caldovatus</taxon>
    </lineage>
</organism>
<evidence type="ECO:0000256" key="1">
    <source>
        <dbReference type="ARBA" id="ARBA00023122"/>
    </source>
</evidence>
<feature type="domain" description="CBS" evidence="4">
    <location>
        <begin position="7"/>
        <end position="65"/>
    </location>
</feature>
<keyword evidence="5" id="KW-0808">Transferase</keyword>
<dbReference type="AlphaFoldDB" id="A0A8J2ZAX8"/>
<dbReference type="PANTHER" id="PTHR43080">
    <property type="entry name" value="CBS DOMAIN-CONTAINING PROTEIN CBSX3, MITOCHONDRIAL"/>
    <property type="match status" value="1"/>
</dbReference>
<dbReference type="SMART" id="SM00116">
    <property type="entry name" value="CBS"/>
    <property type="match status" value="2"/>
</dbReference>
<protein>
    <submittedName>
        <fullName evidence="5">Histidine kinase</fullName>
    </submittedName>
</protein>
<feature type="domain" description="CBS" evidence="4">
    <location>
        <begin position="94"/>
        <end position="149"/>
    </location>
</feature>
<dbReference type="RefSeq" id="WP_229677884.1">
    <property type="nucleotide sequence ID" value="NZ_BMKS01000004.1"/>
</dbReference>
<dbReference type="EMBL" id="BMKS01000004">
    <property type="protein sequence ID" value="GGG29800.1"/>
    <property type="molecule type" value="Genomic_DNA"/>
</dbReference>
<dbReference type="InterPro" id="IPR051257">
    <property type="entry name" value="Diverse_CBS-Domain"/>
</dbReference>
<gene>
    <name evidence="5" type="ORF">GCM10010964_17130</name>
</gene>
<evidence type="ECO:0000259" key="3">
    <source>
        <dbReference type="PROSITE" id="PS50914"/>
    </source>
</evidence>
<keyword evidence="1 2" id="KW-0129">CBS domain</keyword>